<dbReference type="EMBL" id="CP026952">
    <property type="protein sequence ID" value="AWB91102.1"/>
    <property type="molecule type" value="Genomic_DNA"/>
</dbReference>
<dbReference type="InterPro" id="IPR029016">
    <property type="entry name" value="GAF-like_dom_sf"/>
</dbReference>
<dbReference type="Pfam" id="PF03861">
    <property type="entry name" value="ANTAR"/>
    <property type="match status" value="1"/>
</dbReference>
<accession>A0A2S0WII9</accession>
<dbReference type="AlphaFoldDB" id="A0A2S0WII9"/>
<dbReference type="RefSeq" id="WP_108576748.1">
    <property type="nucleotide sequence ID" value="NZ_CP026952.1"/>
</dbReference>
<organism evidence="1 2">
    <name type="scientific">Aeromicrobium chenweiae</name>
    <dbReference type="NCBI Taxonomy" id="2079793"/>
    <lineage>
        <taxon>Bacteria</taxon>
        <taxon>Bacillati</taxon>
        <taxon>Actinomycetota</taxon>
        <taxon>Actinomycetes</taxon>
        <taxon>Propionibacteriales</taxon>
        <taxon>Nocardioidaceae</taxon>
        <taxon>Aeromicrobium</taxon>
    </lineage>
</organism>
<keyword evidence="2" id="KW-1185">Reference proteome</keyword>
<reference evidence="2" key="1">
    <citation type="submission" date="2018-01" db="EMBL/GenBank/DDBJ databases">
        <authorList>
            <person name="Li J."/>
        </authorList>
    </citation>
    <scope>NUCLEOTIDE SEQUENCE [LARGE SCALE GENOMIC DNA]</scope>
    <source>
        <strain evidence="2">592</strain>
    </source>
</reference>
<dbReference type="SUPFAM" id="SSF52172">
    <property type="entry name" value="CheY-like"/>
    <property type="match status" value="1"/>
</dbReference>
<dbReference type="InterPro" id="IPR011006">
    <property type="entry name" value="CheY-like_superfamily"/>
</dbReference>
<dbReference type="Gene3D" id="3.30.450.40">
    <property type="match status" value="1"/>
</dbReference>
<dbReference type="GO" id="GO:0003723">
    <property type="term" value="F:RNA binding"/>
    <property type="evidence" value="ECO:0007669"/>
    <property type="project" value="InterPro"/>
</dbReference>
<name>A0A2S0WII9_9ACTN</name>
<gene>
    <name evidence="1" type="ORF">C3E78_02060</name>
</gene>
<dbReference type="Proteomes" id="UP000244384">
    <property type="component" value="Chromosome"/>
</dbReference>
<dbReference type="Gene3D" id="1.10.10.10">
    <property type="entry name" value="Winged helix-like DNA-binding domain superfamily/Winged helix DNA-binding domain"/>
    <property type="match status" value="1"/>
</dbReference>
<dbReference type="InterPro" id="IPR036388">
    <property type="entry name" value="WH-like_DNA-bd_sf"/>
</dbReference>
<evidence type="ECO:0000313" key="1">
    <source>
        <dbReference type="EMBL" id="AWB91102.1"/>
    </source>
</evidence>
<dbReference type="OrthoDB" id="3683444at2"/>
<dbReference type="InterPro" id="IPR012074">
    <property type="entry name" value="GAF_ANTAR"/>
</dbReference>
<accession>A0A5F2EYJ0</accession>
<dbReference type="SMART" id="SM01012">
    <property type="entry name" value="ANTAR"/>
    <property type="match status" value="1"/>
</dbReference>
<dbReference type="PIRSF" id="PIRSF036625">
    <property type="entry name" value="GAF_ANTAR"/>
    <property type="match status" value="1"/>
</dbReference>
<evidence type="ECO:0000313" key="2">
    <source>
        <dbReference type="Proteomes" id="UP000244384"/>
    </source>
</evidence>
<dbReference type="PROSITE" id="PS50921">
    <property type="entry name" value="ANTAR"/>
    <property type="match status" value="1"/>
</dbReference>
<dbReference type="InterPro" id="IPR005561">
    <property type="entry name" value="ANTAR"/>
</dbReference>
<dbReference type="KEGG" id="aez:C3E78_02060"/>
<protein>
    <submittedName>
        <fullName evidence="1">Uncharacterized protein</fullName>
    </submittedName>
</protein>
<proteinExistence type="predicted"/>
<sequence>MDAARAALALADASSSMTRTHDTTGALIDLLTHCEAGLDVDASGILLGVHDGALELLVTSSHAAAELEMYQLNDGEGPCLEAHATGESVDEHSKETLVHRWPQFGQAMIDAGFESVHALPLRINTSSVGAIGLFRRSGRPRFTTTEGTVARAFADIASMLLIQHGDVSPEELAQRVQEALGERVVIEQAKGVLADRHGLSMPDAYERLVHDAHDEGESLTGWAGRVVRDSQTPR</sequence>
<dbReference type="SUPFAM" id="SSF55781">
    <property type="entry name" value="GAF domain-like"/>
    <property type="match status" value="1"/>
</dbReference>